<evidence type="ECO:0000313" key="3">
    <source>
        <dbReference type="Proteomes" id="UP001382904"/>
    </source>
</evidence>
<feature type="chain" id="PRO_5047260456" description="Secreted protein" evidence="1">
    <location>
        <begin position="29"/>
        <end position="136"/>
    </location>
</feature>
<evidence type="ECO:0000313" key="2">
    <source>
        <dbReference type="EMBL" id="MEJ8643949.1"/>
    </source>
</evidence>
<feature type="signal peptide" evidence="1">
    <location>
        <begin position="1"/>
        <end position="28"/>
    </location>
</feature>
<sequence length="136" mass="14776">MRTRMKSAVVTAALAAGLVGALAPNAFAAYTQVKNFSFTDEGVGAETGRWTAPGNSQSATQDACATSNGAQGRVAYDFKIDIDWAPDKWVAWRDWSCDNGTFWKEFGNAPAGKYYMQIAGAPHFIHSSGRVVYNWK</sequence>
<accession>A0ABU8U7U6</accession>
<dbReference type="Proteomes" id="UP001382904">
    <property type="component" value="Unassembled WGS sequence"/>
</dbReference>
<name>A0ABU8U7U6_9ACTN</name>
<proteinExistence type="predicted"/>
<organism evidence="2 3">
    <name type="scientific">Streptomyces caledonius</name>
    <dbReference type="NCBI Taxonomy" id="3134107"/>
    <lineage>
        <taxon>Bacteria</taxon>
        <taxon>Bacillati</taxon>
        <taxon>Actinomycetota</taxon>
        <taxon>Actinomycetes</taxon>
        <taxon>Kitasatosporales</taxon>
        <taxon>Streptomycetaceae</taxon>
        <taxon>Streptomyces</taxon>
    </lineage>
</organism>
<dbReference type="EMBL" id="JBBKAM010000002">
    <property type="protein sequence ID" value="MEJ8643949.1"/>
    <property type="molecule type" value="Genomic_DNA"/>
</dbReference>
<evidence type="ECO:0008006" key="4">
    <source>
        <dbReference type="Google" id="ProtNLM"/>
    </source>
</evidence>
<keyword evidence="3" id="KW-1185">Reference proteome</keyword>
<gene>
    <name evidence="2" type="ORF">WKI68_26405</name>
</gene>
<evidence type="ECO:0000256" key="1">
    <source>
        <dbReference type="SAM" id="SignalP"/>
    </source>
</evidence>
<reference evidence="2 3" key="1">
    <citation type="submission" date="2024-03" db="EMBL/GenBank/DDBJ databases">
        <title>Novel Streptomyces species of biotechnological and ecological value are a feature of Machair soil.</title>
        <authorList>
            <person name="Prole J.R."/>
            <person name="Goodfellow M."/>
            <person name="Allenby N."/>
            <person name="Ward A.C."/>
        </authorList>
    </citation>
    <scope>NUCLEOTIDE SEQUENCE [LARGE SCALE GENOMIC DNA]</scope>
    <source>
        <strain evidence="2 3">MS1.HAVA.3</strain>
    </source>
</reference>
<comment type="caution">
    <text evidence="2">The sequence shown here is derived from an EMBL/GenBank/DDBJ whole genome shotgun (WGS) entry which is preliminary data.</text>
</comment>
<keyword evidence="1" id="KW-0732">Signal</keyword>
<protein>
    <recommendedName>
        <fullName evidence="4">Secreted protein</fullName>
    </recommendedName>
</protein>